<evidence type="ECO:0000313" key="2">
    <source>
        <dbReference type="Proteomes" id="UP001595735"/>
    </source>
</evidence>
<dbReference type="EMBL" id="JBHRYO010000002">
    <property type="protein sequence ID" value="MFC3758629.1"/>
    <property type="molecule type" value="Genomic_DNA"/>
</dbReference>
<dbReference type="Proteomes" id="UP001595735">
    <property type="component" value="Unassembled WGS sequence"/>
</dbReference>
<proteinExistence type="predicted"/>
<name>A0ABV7Y1E9_9FLAO</name>
<gene>
    <name evidence="1" type="ORF">ACFONJ_21820</name>
</gene>
<organism evidence="1 2">
    <name type="scientific">Chryseobacterium tructae</name>
    <dbReference type="NCBI Taxonomy" id="1037380"/>
    <lineage>
        <taxon>Bacteria</taxon>
        <taxon>Pseudomonadati</taxon>
        <taxon>Bacteroidota</taxon>
        <taxon>Flavobacteriia</taxon>
        <taxon>Flavobacteriales</taxon>
        <taxon>Weeksellaceae</taxon>
        <taxon>Chryseobacterium group</taxon>
        <taxon>Chryseobacterium</taxon>
    </lineage>
</organism>
<sequence>MSNPNQQIVINAWNMLWDKNKHPDYYLPDVILNGIKANGITVDPLGNLDIPKYGPFTLFNEPVLGSISIEFTNNIIHGLETMSNNGIDVPTDGLSFSATVKVASLVSSGKFDVLATGLSMCAIDSVWALGHLTGKKEFSAADADDSPGIVQAKNYRTQLLNQGENGQFLVSTYYDNNDVYNDITNDPNSMFAHKWPVYQTSGLGPDGKTRVTVTSQSLSSETTTAAQNPDSTSQVVGYDAYNSHSYIGQGLMIKSIDHKIGELQNQYSGQTIPASVQAQIDRLQQAKDATFIFGENTKPITQDNANGINVNTAMNNVKNTSPITNSEMTSKHKTGMSLSKLAVTDDYPLYTAAMASVDEMEKEFLELKAANALSSNLKDSTPVSGTYNLTIPVPTVTFKGKISTDSGLSVTITSITPVIPPLTFNLVPSDSGSSLVTKILQHYASATYIHQLAQSKANDALNSDKVRGYITDRINQALNKVFG</sequence>
<reference evidence="2" key="1">
    <citation type="journal article" date="2019" name="Int. J. Syst. Evol. Microbiol.">
        <title>The Global Catalogue of Microorganisms (GCM) 10K type strain sequencing project: providing services to taxonomists for standard genome sequencing and annotation.</title>
        <authorList>
            <consortium name="The Broad Institute Genomics Platform"/>
            <consortium name="The Broad Institute Genome Sequencing Center for Infectious Disease"/>
            <person name="Wu L."/>
            <person name="Ma J."/>
        </authorList>
    </citation>
    <scope>NUCLEOTIDE SEQUENCE [LARGE SCALE GENOMIC DNA]</scope>
    <source>
        <strain evidence="2">CECT 7798</strain>
    </source>
</reference>
<comment type="caution">
    <text evidence="1">The sequence shown here is derived from an EMBL/GenBank/DDBJ whole genome shotgun (WGS) entry which is preliminary data.</text>
</comment>
<protein>
    <submittedName>
        <fullName evidence="1">Uncharacterized protein</fullName>
    </submittedName>
</protein>
<keyword evidence="2" id="KW-1185">Reference proteome</keyword>
<dbReference type="RefSeq" id="WP_378170907.1">
    <property type="nucleotide sequence ID" value="NZ_JBHRYO010000002.1"/>
</dbReference>
<evidence type="ECO:0000313" key="1">
    <source>
        <dbReference type="EMBL" id="MFC3758629.1"/>
    </source>
</evidence>
<accession>A0ABV7Y1E9</accession>